<evidence type="ECO:0000256" key="4">
    <source>
        <dbReference type="SAM" id="MobiDB-lite"/>
    </source>
</evidence>
<dbReference type="Proteomes" id="UP000246464">
    <property type="component" value="Chromosome 16"/>
</dbReference>
<dbReference type="GO" id="GO:0019215">
    <property type="term" value="F:intermediate filament binding"/>
    <property type="evidence" value="ECO:0007669"/>
    <property type="project" value="InterPro"/>
</dbReference>
<dbReference type="GO" id="GO:0031730">
    <property type="term" value="F:CCR5 chemokine receptor binding"/>
    <property type="evidence" value="ECO:0007669"/>
    <property type="project" value="TreeGrafter"/>
</dbReference>
<dbReference type="PANTHER" id="PTHR47051:SF1">
    <property type="entry name" value="NESTIN"/>
    <property type="match status" value="1"/>
</dbReference>
<feature type="domain" description="IF rod" evidence="5">
    <location>
        <begin position="18"/>
        <end position="328"/>
    </location>
</feature>
<dbReference type="GO" id="GO:0030844">
    <property type="term" value="P:positive regulation of intermediate filament depolymerization"/>
    <property type="evidence" value="ECO:0007669"/>
    <property type="project" value="TreeGrafter"/>
</dbReference>
<dbReference type="PANTHER" id="PTHR47051">
    <property type="entry name" value="NESTIN"/>
    <property type="match status" value="1"/>
</dbReference>
<evidence type="ECO:0000313" key="7">
    <source>
        <dbReference type="Proteomes" id="UP000246464"/>
    </source>
</evidence>
<dbReference type="InterPro" id="IPR039008">
    <property type="entry name" value="IF_rod_dom"/>
</dbReference>
<feature type="compositionally biased region" description="Low complexity" evidence="4">
    <location>
        <begin position="1290"/>
        <end position="1299"/>
    </location>
</feature>
<sequence>MDLHSVHKTFHHSHLSEEKHQMLNLNRRLETYLSRVKYLEEENGMLAEEIGALRRSNHGASTCRKGLEEELRQARRDLDGAWSDRVHTEMEVGRLTEEFQALDQQRQKEAQAHAKAKTMVEQSRKELEEEQRAQIWLRQKVSQLEHEMTHLIQTHQEDVAHLEATLSRSRATMPAMVQRCNQTPNLIQLGQEYSQKATRACQEATKAYQGQLAQLEESLNQTRIHLTQVSQEKSESQLRLQALEKEIASAQEVRLHLEKTAAQQRDTHSHEIQQLQAHLEGREVEREELGQQIDHLHLENQGLLQMKMSLGLEVASYRALLDSESLRGDISLSNHSRDITITDAAFCPRGVKKIYRRQMSAGHKTTSLSSLLVLTGTAPTAITATPPCGRKPTTFNDIPKISKKPRQEDVTKSATWEAPYPKILQDGAVESFRPQEVKEKVTYAEPLSPPNEQEACAQITSDGKEGEVNWNNVDDETPEETPGVESAVSHQVESGHSSDETAFIDEVSHLQSAALNLTPYHARITEKSCVFSDESDKVVPSESPAEKEDVQQPHVPVKALGKKECIAQAVENVQEETSDLETHAVLEQTFESRTSSPASECEPAESVFNRWTDLSQDENCSDDDAVEIRQEISNSMVGTNETDVEDKLLYPDGEEMDTWDSVIERKVDLKADDGIKKDEAIKQHAEPEEDLSAREHGQGKRGLSQDFTADEHKDDNVANSEIDKQVDDDEHCDALYQEIVPPLDKEEEDDEEEDSQNVSVSWRTELESDSYAQDNTLADTRPLIRYKSNETDANTQASHMDESESSEGDQEKKIGETISATWNEGKSKRSGTMEDLCEEVEVEALDEEYDLGYIHSEDRDVCHSMTVSEHVTSVYDTECAEERNKEVSEEYSDEGTEASTKPMAPANVDYDEELETDRLVEQELESLSTDSYSAYFAQQQVSDNDEMLLEEAGKTHDMSFCAEPGVRDNGQLASSTKIIDPPDENLYVSDLSVVMPQTETLAEEEVQHNDHKVTSAPEKSEEEDEHNVSMLTHADVTEDFPGFRDFLSRPDSEEISNSVDPDSAPQENLPDVTAPTDMKEVAPVEASESQDDRVEDIVVCPEVPETAEWEVQENLREDSKIRDQNEPDQKCDDVPDSAESHLHEDGGSDEGVMTCEEEQLEITPDSVPDEKDIFVVKDTSATELLNTNGQDKILPGVFSSGLGDDLWVSSSETGATYQPDDACYEQTNQNLGFGENLVWGKSVNSNVVNGNSLAAQKEQEPKQSEVKQVLSRNVVEEEFVHSEESEVEGESWSSGEETV</sequence>
<feature type="region of interest" description="Disordered" evidence="4">
    <location>
        <begin position="671"/>
        <end position="834"/>
    </location>
</feature>
<keyword evidence="7" id="KW-1185">Reference proteome</keyword>
<accession>A0A2U9CI79</accession>
<feature type="region of interest" description="Disordered" evidence="4">
    <location>
        <begin position="1279"/>
        <end position="1299"/>
    </location>
</feature>
<feature type="region of interest" description="Disordered" evidence="4">
    <location>
        <begin position="878"/>
        <end position="907"/>
    </location>
</feature>
<proteinExistence type="predicted"/>
<evidence type="ECO:0000259" key="5">
    <source>
        <dbReference type="PROSITE" id="PS51842"/>
    </source>
</evidence>
<dbReference type="SMART" id="SM01391">
    <property type="entry name" value="Filament"/>
    <property type="match status" value="1"/>
</dbReference>
<organism evidence="6 7">
    <name type="scientific">Scophthalmus maximus</name>
    <name type="common">Turbot</name>
    <name type="synonym">Psetta maxima</name>
    <dbReference type="NCBI Taxonomy" id="52904"/>
    <lineage>
        <taxon>Eukaryota</taxon>
        <taxon>Metazoa</taxon>
        <taxon>Chordata</taxon>
        <taxon>Craniata</taxon>
        <taxon>Vertebrata</taxon>
        <taxon>Euteleostomi</taxon>
        <taxon>Actinopterygii</taxon>
        <taxon>Neopterygii</taxon>
        <taxon>Teleostei</taxon>
        <taxon>Neoteleostei</taxon>
        <taxon>Acanthomorphata</taxon>
        <taxon>Carangaria</taxon>
        <taxon>Pleuronectiformes</taxon>
        <taxon>Pleuronectoidei</taxon>
        <taxon>Scophthalmidae</taxon>
        <taxon>Scophthalmus</taxon>
    </lineage>
</organism>
<feature type="compositionally biased region" description="Polar residues" evidence="4">
    <location>
        <begin position="632"/>
        <end position="641"/>
    </location>
</feature>
<gene>
    <name evidence="6" type="ORF">SMAX5B_005295</name>
</gene>
<feature type="compositionally biased region" description="Basic and acidic residues" evidence="4">
    <location>
        <begin position="1113"/>
        <end position="1146"/>
    </location>
</feature>
<feature type="region of interest" description="Disordered" evidence="4">
    <location>
        <begin position="632"/>
        <end position="654"/>
    </location>
</feature>
<dbReference type="InterPro" id="IPR031211">
    <property type="entry name" value="Nestin"/>
</dbReference>
<protein>
    <submittedName>
        <fullName evidence="6">Putative nestin</fullName>
    </submittedName>
</protein>
<reference evidence="6 7" key="1">
    <citation type="submission" date="2017-12" db="EMBL/GenBank/DDBJ databases">
        <title>Integrating genomic resources of turbot (Scophthalmus maximus) in depth evaluation of genetic and physical mapping variation across individuals.</title>
        <authorList>
            <person name="Martinez P."/>
        </authorList>
    </citation>
    <scope>NUCLEOTIDE SEQUENCE [LARGE SCALE GENOMIC DNA]</scope>
</reference>
<feature type="compositionally biased region" description="Basic and acidic residues" evidence="4">
    <location>
        <begin position="671"/>
        <end position="698"/>
    </location>
</feature>
<dbReference type="EMBL" id="CP026258">
    <property type="protein sequence ID" value="AWP15740.1"/>
    <property type="molecule type" value="Genomic_DNA"/>
</dbReference>
<dbReference type="GO" id="GO:0005882">
    <property type="term" value="C:intermediate filament"/>
    <property type="evidence" value="ECO:0007669"/>
    <property type="project" value="UniProtKB-KW"/>
</dbReference>
<dbReference type="STRING" id="52904.ENSSMAP00000026703"/>
<dbReference type="SUPFAM" id="SSF64593">
    <property type="entry name" value="Intermediate filament protein, coiled coil region"/>
    <property type="match status" value="2"/>
</dbReference>
<name>A0A2U9CI79_SCOMX</name>
<keyword evidence="2 3" id="KW-0175">Coiled coil</keyword>
<evidence type="ECO:0000256" key="1">
    <source>
        <dbReference type="ARBA" id="ARBA00022754"/>
    </source>
</evidence>
<evidence type="ECO:0000256" key="2">
    <source>
        <dbReference type="ARBA" id="ARBA00023054"/>
    </source>
</evidence>
<feature type="coiled-coil region" evidence="3">
    <location>
        <begin position="212"/>
        <end position="292"/>
    </location>
</feature>
<feature type="region of interest" description="Disordered" evidence="4">
    <location>
        <begin position="381"/>
        <end position="413"/>
    </location>
</feature>
<feature type="region of interest" description="Disordered" evidence="4">
    <location>
        <begin position="1000"/>
        <end position="1151"/>
    </location>
</feature>
<evidence type="ECO:0000313" key="6">
    <source>
        <dbReference type="EMBL" id="AWP15740.1"/>
    </source>
</evidence>
<feature type="coiled-coil region" evidence="3">
    <location>
        <begin position="15"/>
        <end position="42"/>
    </location>
</feature>
<feature type="compositionally biased region" description="Low complexity" evidence="4">
    <location>
        <begin position="595"/>
        <end position="606"/>
    </location>
</feature>
<dbReference type="Gene3D" id="1.20.5.170">
    <property type="match status" value="1"/>
</dbReference>
<feature type="compositionally biased region" description="Acidic residues" evidence="4">
    <location>
        <begin position="745"/>
        <end position="755"/>
    </location>
</feature>
<evidence type="ECO:0000256" key="3">
    <source>
        <dbReference type="SAM" id="Coils"/>
    </source>
</evidence>
<keyword evidence="1" id="KW-0403">Intermediate filament</keyword>
<dbReference type="Gene3D" id="1.20.5.1160">
    <property type="entry name" value="Vasodilator-stimulated phosphoprotein"/>
    <property type="match status" value="1"/>
</dbReference>
<feature type="compositionally biased region" description="Basic and acidic residues" evidence="4">
    <location>
        <begin position="709"/>
        <end position="725"/>
    </location>
</feature>
<feature type="region of interest" description="Disordered" evidence="4">
    <location>
        <begin position="590"/>
        <end position="619"/>
    </location>
</feature>
<dbReference type="Pfam" id="PF00038">
    <property type="entry name" value="Filament"/>
    <property type="match status" value="1"/>
</dbReference>
<dbReference type="PROSITE" id="PS51842">
    <property type="entry name" value="IF_ROD_2"/>
    <property type="match status" value="1"/>
</dbReference>